<dbReference type="PANTHER" id="PTHR46476:SF13">
    <property type="entry name" value="2, PUTATIVE, EXPRESSED-RELATED"/>
    <property type="match status" value="1"/>
</dbReference>
<dbReference type="PANTHER" id="PTHR46476">
    <property type="entry name" value="CHITINASE 2-LIKE"/>
    <property type="match status" value="1"/>
</dbReference>
<comment type="caution">
    <text evidence="1">The sequence shown here is derived from an EMBL/GenBank/DDBJ whole genome shotgun (WGS) entry which is preliminary data.</text>
</comment>
<name>A0A822Y201_NELNU</name>
<reference evidence="1 2" key="1">
    <citation type="journal article" date="2020" name="Mol. Biol. Evol.">
        <title>Distinct Expression and Methylation Patterns for Genes with Different Fates following a Single Whole-Genome Duplication in Flowering Plants.</title>
        <authorList>
            <person name="Shi T."/>
            <person name="Rahmani R.S."/>
            <person name="Gugger P.F."/>
            <person name="Wang M."/>
            <person name="Li H."/>
            <person name="Zhang Y."/>
            <person name="Li Z."/>
            <person name="Wang Q."/>
            <person name="Van de Peer Y."/>
            <person name="Marchal K."/>
            <person name="Chen J."/>
        </authorList>
    </citation>
    <scope>NUCLEOTIDE SEQUENCE [LARGE SCALE GENOMIC DNA]</scope>
    <source>
        <tissue evidence="1">Leaf</tissue>
    </source>
</reference>
<dbReference type="EMBL" id="DUZY01000002">
    <property type="protein sequence ID" value="DAD25993.1"/>
    <property type="molecule type" value="Genomic_DNA"/>
</dbReference>
<proteinExistence type="predicted"/>
<keyword evidence="2" id="KW-1185">Reference proteome</keyword>
<gene>
    <name evidence="1" type="ORF">HUJ06_027461</name>
</gene>
<evidence type="ECO:0008006" key="3">
    <source>
        <dbReference type="Google" id="ProtNLM"/>
    </source>
</evidence>
<accession>A0A822Y201</accession>
<dbReference type="Gene3D" id="3.20.20.80">
    <property type="entry name" value="Glycosidases"/>
    <property type="match status" value="1"/>
</dbReference>
<protein>
    <recommendedName>
        <fullName evidence="3">Chitinase 2-like</fullName>
    </recommendedName>
</protein>
<dbReference type="InterPro" id="IPR017853">
    <property type="entry name" value="GH"/>
</dbReference>
<evidence type="ECO:0000313" key="2">
    <source>
        <dbReference type="Proteomes" id="UP000607653"/>
    </source>
</evidence>
<dbReference type="AlphaFoldDB" id="A0A822Y201"/>
<organism evidence="1 2">
    <name type="scientific">Nelumbo nucifera</name>
    <name type="common">Sacred lotus</name>
    <dbReference type="NCBI Taxonomy" id="4432"/>
    <lineage>
        <taxon>Eukaryota</taxon>
        <taxon>Viridiplantae</taxon>
        <taxon>Streptophyta</taxon>
        <taxon>Embryophyta</taxon>
        <taxon>Tracheophyta</taxon>
        <taxon>Spermatophyta</taxon>
        <taxon>Magnoliopsida</taxon>
        <taxon>Proteales</taxon>
        <taxon>Nelumbonaceae</taxon>
        <taxon>Nelumbo</taxon>
    </lineage>
</organism>
<dbReference type="Proteomes" id="UP000607653">
    <property type="component" value="Unassembled WGS sequence"/>
</dbReference>
<sequence>MASISTTSTSSLNLKARGVISFASIAPFDDEQVQSHYLALWREYGYLIDYVNFQFYAYDEGTTVSLFVEYFEAQRSDYTGGKVLASFISDGSRGISPDGDFFTACDILKSRRELYGIFVWSADDSKANGFVYEMQSQELLAT</sequence>
<evidence type="ECO:0000313" key="1">
    <source>
        <dbReference type="EMBL" id="DAD25993.1"/>
    </source>
</evidence>
<dbReference type="SUPFAM" id="SSF51445">
    <property type="entry name" value="(Trans)glycosidases"/>
    <property type="match status" value="1"/>
</dbReference>